<name>A0AAD9PC15_RIDPI</name>
<proteinExistence type="predicted"/>
<dbReference type="EMBL" id="JAODUO010000040">
    <property type="protein sequence ID" value="KAK2192018.1"/>
    <property type="molecule type" value="Genomic_DNA"/>
</dbReference>
<dbReference type="Gene3D" id="6.20.200.20">
    <property type="match status" value="1"/>
</dbReference>
<dbReference type="PANTHER" id="PTHR46439">
    <property type="entry name" value="CYSTEINE-RICH MOTOR NEURON 1 PROTEIN"/>
    <property type="match status" value="1"/>
</dbReference>
<evidence type="ECO:0008006" key="3">
    <source>
        <dbReference type="Google" id="ProtNLM"/>
    </source>
</evidence>
<sequence length="147" mass="16326">MQSYEVEHIYNHNYVFGLQGEYLKLAPNSCCPTCGKSAKGCSYQGHSVPRTSALKRGPSGKQLHNAEFSSRPCETCLCDNGDFKCTNHTCPPLTWSCNSEGEMHPDGSEWQPLPCTKCVCRNGQSVCYIKQCPPVICRQITRKGSEK</sequence>
<dbReference type="AlphaFoldDB" id="A0AAD9PC15"/>
<gene>
    <name evidence="1" type="ORF">NP493_40g01001</name>
</gene>
<dbReference type="Proteomes" id="UP001209878">
    <property type="component" value="Unassembled WGS sequence"/>
</dbReference>
<evidence type="ECO:0000313" key="2">
    <source>
        <dbReference type="Proteomes" id="UP001209878"/>
    </source>
</evidence>
<protein>
    <recommendedName>
        <fullName evidence="3">VWFC domain-containing protein</fullName>
    </recommendedName>
</protein>
<accession>A0AAD9PC15</accession>
<dbReference type="Pfam" id="PF23334">
    <property type="entry name" value="VWC2L_2nd"/>
    <property type="match status" value="1"/>
</dbReference>
<reference evidence="1" key="1">
    <citation type="journal article" date="2023" name="Mol. Biol. Evol.">
        <title>Third-Generation Sequencing Reveals the Adaptive Role of the Epigenome in Three Deep-Sea Polychaetes.</title>
        <authorList>
            <person name="Perez M."/>
            <person name="Aroh O."/>
            <person name="Sun Y."/>
            <person name="Lan Y."/>
            <person name="Juniper S.K."/>
            <person name="Young C.R."/>
            <person name="Angers B."/>
            <person name="Qian P.Y."/>
        </authorList>
    </citation>
    <scope>NUCLEOTIDE SEQUENCE</scope>
    <source>
        <strain evidence="1">R07B-5</strain>
    </source>
</reference>
<organism evidence="1 2">
    <name type="scientific">Ridgeia piscesae</name>
    <name type="common">Tubeworm</name>
    <dbReference type="NCBI Taxonomy" id="27915"/>
    <lineage>
        <taxon>Eukaryota</taxon>
        <taxon>Metazoa</taxon>
        <taxon>Spiralia</taxon>
        <taxon>Lophotrochozoa</taxon>
        <taxon>Annelida</taxon>
        <taxon>Polychaeta</taxon>
        <taxon>Sedentaria</taxon>
        <taxon>Canalipalpata</taxon>
        <taxon>Sabellida</taxon>
        <taxon>Siboglinidae</taxon>
        <taxon>Ridgeia</taxon>
    </lineage>
</organism>
<comment type="caution">
    <text evidence="1">The sequence shown here is derived from an EMBL/GenBank/DDBJ whole genome shotgun (WGS) entry which is preliminary data.</text>
</comment>
<dbReference type="Gene3D" id="2.10.70.10">
    <property type="entry name" value="Complement Module, domain 1"/>
    <property type="match status" value="1"/>
</dbReference>
<keyword evidence="2" id="KW-1185">Reference proteome</keyword>
<evidence type="ECO:0000313" key="1">
    <source>
        <dbReference type="EMBL" id="KAK2192018.1"/>
    </source>
</evidence>
<dbReference type="SUPFAM" id="SSF57603">
    <property type="entry name" value="FnI-like domain"/>
    <property type="match status" value="1"/>
</dbReference>
<dbReference type="InterPro" id="IPR052624">
    <property type="entry name" value="CRIM1"/>
</dbReference>